<dbReference type="PROSITE" id="PS51257">
    <property type="entry name" value="PROKAR_LIPOPROTEIN"/>
    <property type="match status" value="1"/>
</dbReference>
<keyword evidence="3 5" id="KW-0378">Hydrolase</keyword>
<dbReference type="InterPro" id="IPR045155">
    <property type="entry name" value="Beta-lactam_cat"/>
</dbReference>
<gene>
    <name evidence="9" type="primary">bla</name>
    <name evidence="9" type="ORF">O4220_25185</name>
</gene>
<evidence type="ECO:0000256" key="7">
    <source>
        <dbReference type="SAM" id="SignalP"/>
    </source>
</evidence>
<comment type="similarity">
    <text evidence="1 5">Belongs to the class-A beta-lactamase family.</text>
</comment>
<reference evidence="9" key="1">
    <citation type="submission" date="2022-12" db="EMBL/GenBank/DDBJ databases">
        <authorList>
            <person name="Krivoruchko A.V."/>
            <person name="Elkin A."/>
        </authorList>
    </citation>
    <scope>NUCLEOTIDE SEQUENCE</scope>
    <source>
        <strain evidence="9">IEGM 1391</strain>
    </source>
</reference>
<dbReference type="RefSeq" id="WP_269608281.1">
    <property type="nucleotide sequence ID" value="NZ_JAPWIJ010000014.1"/>
</dbReference>
<dbReference type="PANTHER" id="PTHR35333:SF3">
    <property type="entry name" value="BETA-LACTAMASE-TYPE TRANSPEPTIDASE FOLD CONTAINING PROTEIN"/>
    <property type="match status" value="1"/>
</dbReference>
<evidence type="ECO:0000256" key="6">
    <source>
        <dbReference type="SAM" id="MobiDB-lite"/>
    </source>
</evidence>
<evidence type="ECO:0000313" key="10">
    <source>
        <dbReference type="Proteomes" id="UP001081071"/>
    </source>
</evidence>
<feature type="signal peptide" evidence="7">
    <location>
        <begin position="1"/>
        <end position="28"/>
    </location>
</feature>
<dbReference type="PRINTS" id="PR00118">
    <property type="entry name" value="BLACTAMASEA"/>
</dbReference>
<dbReference type="Proteomes" id="UP001081071">
    <property type="component" value="Unassembled WGS sequence"/>
</dbReference>
<accession>A0ABT4MLF4</accession>
<evidence type="ECO:0000256" key="1">
    <source>
        <dbReference type="ARBA" id="ARBA00009009"/>
    </source>
</evidence>
<feature type="region of interest" description="Disordered" evidence="6">
    <location>
        <begin position="27"/>
        <end position="46"/>
    </location>
</feature>
<evidence type="ECO:0000256" key="3">
    <source>
        <dbReference type="ARBA" id="ARBA00022801"/>
    </source>
</evidence>
<name>A0ABT4MLF4_9NOCA</name>
<dbReference type="InterPro" id="IPR012338">
    <property type="entry name" value="Beta-lactam/transpept-like"/>
</dbReference>
<dbReference type="Pfam" id="PF13354">
    <property type="entry name" value="Beta-lactamase2"/>
    <property type="match status" value="1"/>
</dbReference>
<dbReference type="GO" id="GO:0008800">
    <property type="term" value="F:beta-lactamase activity"/>
    <property type="evidence" value="ECO:0007669"/>
    <property type="project" value="UniProtKB-EC"/>
</dbReference>
<keyword evidence="10" id="KW-1185">Reference proteome</keyword>
<dbReference type="EMBL" id="JAPWIJ010000014">
    <property type="protein sequence ID" value="MCZ4521828.1"/>
    <property type="molecule type" value="Genomic_DNA"/>
</dbReference>
<comment type="catalytic activity">
    <reaction evidence="5">
        <text>a beta-lactam + H2O = a substituted beta-amino acid</text>
        <dbReference type="Rhea" id="RHEA:20401"/>
        <dbReference type="ChEBI" id="CHEBI:15377"/>
        <dbReference type="ChEBI" id="CHEBI:35627"/>
        <dbReference type="ChEBI" id="CHEBI:140347"/>
        <dbReference type="EC" id="3.5.2.6"/>
    </reaction>
</comment>
<dbReference type="NCBIfam" id="NF033103">
    <property type="entry name" value="bla_class_A"/>
    <property type="match status" value="1"/>
</dbReference>
<dbReference type="PROSITE" id="PS00146">
    <property type="entry name" value="BETA_LACTAMASE_A"/>
    <property type="match status" value="1"/>
</dbReference>
<feature type="domain" description="Beta-lactamase class A catalytic" evidence="8">
    <location>
        <begin position="65"/>
        <end position="280"/>
    </location>
</feature>
<sequence>MRTSTSTRLITVIAAAALTAGVACSSTATTEPPRSQTSVAQPASEKSSAEQAYLELEARDTARLGVSVLDLATGSTQSHRGDERFAFCSTFKVYAVGAVLAAVDAGRLQLSDTRTITAEDKVPESAVDWAPGSVVTIADLAAAALTKSDNTSGNLLIREAGGTAALTDFARSLGDTEFRLDRTEPELNTAIPGDPRDTTTPDSLAAGYRTLLDGDVLTEASRNQLLEWMGDTETSTARFRAGIAPQWTSADKTGTGSYGVSNDAGLLLGPDGQRILLVVLSATTSGVEDSPAMNPLVADATRAAVQQVE</sequence>
<organism evidence="9 10">
    <name type="scientific">Rhodococcus ruber</name>
    <dbReference type="NCBI Taxonomy" id="1830"/>
    <lineage>
        <taxon>Bacteria</taxon>
        <taxon>Bacillati</taxon>
        <taxon>Actinomycetota</taxon>
        <taxon>Actinomycetes</taxon>
        <taxon>Mycobacteriales</taxon>
        <taxon>Nocardiaceae</taxon>
        <taxon>Rhodococcus</taxon>
    </lineage>
</organism>
<dbReference type="SUPFAM" id="SSF56601">
    <property type="entry name" value="beta-lactamase/transpeptidase-like"/>
    <property type="match status" value="1"/>
</dbReference>
<dbReference type="EC" id="3.5.2.6" evidence="2 5"/>
<comment type="caution">
    <text evidence="9">The sequence shown here is derived from an EMBL/GenBank/DDBJ whole genome shotgun (WGS) entry which is preliminary data.</text>
</comment>
<keyword evidence="4 5" id="KW-0046">Antibiotic resistance</keyword>
<dbReference type="PANTHER" id="PTHR35333">
    <property type="entry name" value="BETA-LACTAMASE"/>
    <property type="match status" value="1"/>
</dbReference>
<evidence type="ECO:0000256" key="4">
    <source>
        <dbReference type="ARBA" id="ARBA00023251"/>
    </source>
</evidence>
<feature type="chain" id="PRO_5046862069" description="Beta-lactamase" evidence="7">
    <location>
        <begin position="29"/>
        <end position="309"/>
    </location>
</feature>
<proteinExistence type="inferred from homology"/>
<dbReference type="InterPro" id="IPR023650">
    <property type="entry name" value="Beta-lactam_class-A_AS"/>
</dbReference>
<evidence type="ECO:0000256" key="2">
    <source>
        <dbReference type="ARBA" id="ARBA00012865"/>
    </source>
</evidence>
<evidence type="ECO:0000313" key="9">
    <source>
        <dbReference type="EMBL" id="MCZ4521828.1"/>
    </source>
</evidence>
<protein>
    <recommendedName>
        <fullName evidence="2 5">Beta-lactamase</fullName>
        <ecNumber evidence="2 5">3.5.2.6</ecNumber>
    </recommendedName>
</protein>
<evidence type="ECO:0000259" key="8">
    <source>
        <dbReference type="Pfam" id="PF13354"/>
    </source>
</evidence>
<dbReference type="InterPro" id="IPR000871">
    <property type="entry name" value="Beta-lactam_class-A"/>
</dbReference>
<evidence type="ECO:0000256" key="5">
    <source>
        <dbReference type="RuleBase" id="RU361140"/>
    </source>
</evidence>
<dbReference type="Gene3D" id="3.40.710.10">
    <property type="entry name" value="DD-peptidase/beta-lactamase superfamily"/>
    <property type="match status" value="1"/>
</dbReference>
<keyword evidence="7" id="KW-0732">Signal</keyword>